<protein>
    <submittedName>
        <fullName evidence="2">DUF2157 domain-containing protein</fullName>
    </submittedName>
</protein>
<dbReference type="Proteomes" id="UP001595548">
    <property type="component" value="Unassembled WGS sequence"/>
</dbReference>
<evidence type="ECO:0000313" key="2">
    <source>
        <dbReference type="EMBL" id="MFC3154150.1"/>
    </source>
</evidence>
<comment type="caution">
    <text evidence="2">The sequence shown here is derived from an EMBL/GenBank/DDBJ whole genome shotgun (WGS) entry which is preliminary data.</text>
</comment>
<proteinExistence type="predicted"/>
<feature type="transmembrane region" description="Helical" evidence="1">
    <location>
        <begin position="74"/>
        <end position="95"/>
    </location>
</feature>
<feature type="transmembrane region" description="Helical" evidence="1">
    <location>
        <begin position="155"/>
        <end position="174"/>
    </location>
</feature>
<dbReference type="EMBL" id="JBHRTL010000004">
    <property type="protein sequence ID" value="MFC3154150.1"/>
    <property type="molecule type" value="Genomic_DNA"/>
</dbReference>
<feature type="transmembrane region" description="Helical" evidence="1">
    <location>
        <begin position="326"/>
        <end position="343"/>
    </location>
</feature>
<dbReference type="RefSeq" id="WP_382414269.1">
    <property type="nucleotide sequence ID" value="NZ_AP031500.1"/>
</dbReference>
<keyword evidence="1" id="KW-0472">Membrane</keyword>
<keyword evidence="1" id="KW-0812">Transmembrane</keyword>
<feature type="transmembrane region" description="Helical" evidence="1">
    <location>
        <begin position="274"/>
        <end position="292"/>
    </location>
</feature>
<gene>
    <name evidence="2" type="ORF">ACFOEB_02975</name>
</gene>
<sequence length="356" mass="39590">MHSDNRAVAEGRKEQILAFRRELQQLEQQGVLQLDTEQAQSVASFHNLTLKSLSEQHDVDLSHSARQLSLGMQVVSFLGAWALAASVFFFFYQYWGYLPTFAQVSVLVAAPLLTLLITYWIARIDTALYFAKLTALISFACFVIDVSLLGTLFNLPASSLALALFSAYAALLAYALNIKLLLAVALLCVFAFIGAQTATWSGGYWLSLGDHPENFLLPTCVMFWLPSVISQVRYSGFANIYRVLSLVGFFVAVLVLSNWGQSSYLSASSAMVEGLYQVVGFGVSGAVIWLAIRNGWQAVMATGNVFFALFLFTKFFDWWWDWLPKSIFFLLIGLTAVLALVVFSRLRRTAQQEVAL</sequence>
<accession>A0ABV7HNT3</accession>
<keyword evidence="3" id="KW-1185">Reference proteome</keyword>
<feature type="transmembrane region" description="Helical" evidence="1">
    <location>
        <begin position="299"/>
        <end position="320"/>
    </location>
</feature>
<feature type="transmembrane region" description="Helical" evidence="1">
    <location>
        <begin position="101"/>
        <end position="122"/>
    </location>
</feature>
<feature type="transmembrane region" description="Helical" evidence="1">
    <location>
        <begin position="181"/>
        <end position="203"/>
    </location>
</feature>
<name>A0ABV7HNT3_9GAMM</name>
<evidence type="ECO:0000256" key="1">
    <source>
        <dbReference type="SAM" id="Phobius"/>
    </source>
</evidence>
<feature type="transmembrane region" description="Helical" evidence="1">
    <location>
        <begin position="215"/>
        <end position="232"/>
    </location>
</feature>
<reference evidence="3" key="1">
    <citation type="journal article" date="2019" name="Int. J. Syst. Evol. Microbiol.">
        <title>The Global Catalogue of Microorganisms (GCM) 10K type strain sequencing project: providing services to taxonomists for standard genome sequencing and annotation.</title>
        <authorList>
            <consortium name="The Broad Institute Genomics Platform"/>
            <consortium name="The Broad Institute Genome Sequencing Center for Infectious Disease"/>
            <person name="Wu L."/>
            <person name="Ma J."/>
        </authorList>
    </citation>
    <scope>NUCLEOTIDE SEQUENCE [LARGE SCALE GENOMIC DNA]</scope>
    <source>
        <strain evidence="3">KCTC 52141</strain>
    </source>
</reference>
<organism evidence="2 3">
    <name type="scientific">Gilvimarinus japonicus</name>
    <dbReference type="NCBI Taxonomy" id="1796469"/>
    <lineage>
        <taxon>Bacteria</taxon>
        <taxon>Pseudomonadati</taxon>
        <taxon>Pseudomonadota</taxon>
        <taxon>Gammaproteobacteria</taxon>
        <taxon>Cellvibrionales</taxon>
        <taxon>Cellvibrionaceae</taxon>
        <taxon>Gilvimarinus</taxon>
    </lineage>
</organism>
<feature type="transmembrane region" description="Helical" evidence="1">
    <location>
        <begin position="239"/>
        <end position="259"/>
    </location>
</feature>
<feature type="transmembrane region" description="Helical" evidence="1">
    <location>
        <begin position="129"/>
        <end position="149"/>
    </location>
</feature>
<evidence type="ECO:0000313" key="3">
    <source>
        <dbReference type="Proteomes" id="UP001595548"/>
    </source>
</evidence>
<keyword evidence="1" id="KW-1133">Transmembrane helix</keyword>